<name>A0A392NFS9_9FABA</name>
<reference evidence="1 2" key="1">
    <citation type="journal article" date="2018" name="Front. Plant Sci.">
        <title>Red Clover (Trifolium pratense) and Zigzag Clover (T. medium) - A Picture of Genomic Similarities and Differences.</title>
        <authorList>
            <person name="Dluhosova J."/>
            <person name="Istvanek J."/>
            <person name="Nedelnik J."/>
            <person name="Repkova J."/>
        </authorList>
    </citation>
    <scope>NUCLEOTIDE SEQUENCE [LARGE SCALE GENOMIC DNA]</scope>
    <source>
        <strain evidence="2">cv. 10/8</strain>
        <tissue evidence="1">Leaf</tissue>
    </source>
</reference>
<accession>A0A392NFS9</accession>
<organism evidence="1 2">
    <name type="scientific">Trifolium medium</name>
    <dbReference type="NCBI Taxonomy" id="97028"/>
    <lineage>
        <taxon>Eukaryota</taxon>
        <taxon>Viridiplantae</taxon>
        <taxon>Streptophyta</taxon>
        <taxon>Embryophyta</taxon>
        <taxon>Tracheophyta</taxon>
        <taxon>Spermatophyta</taxon>
        <taxon>Magnoliopsida</taxon>
        <taxon>eudicotyledons</taxon>
        <taxon>Gunneridae</taxon>
        <taxon>Pentapetalae</taxon>
        <taxon>rosids</taxon>
        <taxon>fabids</taxon>
        <taxon>Fabales</taxon>
        <taxon>Fabaceae</taxon>
        <taxon>Papilionoideae</taxon>
        <taxon>50 kb inversion clade</taxon>
        <taxon>NPAAA clade</taxon>
        <taxon>Hologalegina</taxon>
        <taxon>IRL clade</taxon>
        <taxon>Trifolieae</taxon>
        <taxon>Trifolium</taxon>
    </lineage>
</organism>
<evidence type="ECO:0000313" key="2">
    <source>
        <dbReference type="Proteomes" id="UP000265520"/>
    </source>
</evidence>
<keyword evidence="2" id="KW-1185">Reference proteome</keyword>
<comment type="caution">
    <text evidence="1">The sequence shown here is derived from an EMBL/GenBank/DDBJ whole genome shotgun (WGS) entry which is preliminary data.</text>
</comment>
<sequence length="52" mass="5911">MNSSSAPMNYAAHQSSPFLHEFFFCSRQSPLPPALIFLRSSHLLLRKPSFSE</sequence>
<dbReference type="EMBL" id="LXQA010036295">
    <property type="protein sequence ID" value="MCH97938.1"/>
    <property type="molecule type" value="Genomic_DNA"/>
</dbReference>
<protein>
    <submittedName>
        <fullName evidence="1">Uncharacterized protein</fullName>
    </submittedName>
</protein>
<dbReference type="AlphaFoldDB" id="A0A392NFS9"/>
<dbReference type="Proteomes" id="UP000265520">
    <property type="component" value="Unassembled WGS sequence"/>
</dbReference>
<proteinExistence type="predicted"/>
<feature type="non-terminal residue" evidence="1">
    <location>
        <position position="52"/>
    </location>
</feature>
<evidence type="ECO:0000313" key="1">
    <source>
        <dbReference type="EMBL" id="MCH97938.1"/>
    </source>
</evidence>